<name>A0A0B0NNN0_GOSAR</name>
<reference evidence="2" key="1">
    <citation type="submission" date="2014-09" db="EMBL/GenBank/DDBJ databases">
        <authorList>
            <person name="Mudge J."/>
            <person name="Ramaraj T."/>
            <person name="Lindquist I.E."/>
            <person name="Bharti A.K."/>
            <person name="Sundararajan A."/>
            <person name="Cameron C.T."/>
            <person name="Woodward J.E."/>
            <person name="May G.D."/>
            <person name="Brubaker C."/>
            <person name="Broadhvest J."/>
            <person name="Wilkins T.A."/>
        </authorList>
    </citation>
    <scope>NUCLEOTIDE SEQUENCE</scope>
    <source>
        <strain evidence="2">cv. AKA8401</strain>
    </source>
</reference>
<proteinExistence type="predicted"/>
<dbReference type="EMBL" id="KN399505">
    <property type="protein sequence ID" value="KHG13394.1"/>
    <property type="molecule type" value="Genomic_DNA"/>
</dbReference>
<evidence type="ECO:0000313" key="2">
    <source>
        <dbReference type="Proteomes" id="UP000032142"/>
    </source>
</evidence>
<dbReference type="AlphaFoldDB" id="A0A0B0NNN0"/>
<dbReference type="Proteomes" id="UP000032142">
    <property type="component" value="Unassembled WGS sequence"/>
</dbReference>
<keyword evidence="2" id="KW-1185">Reference proteome</keyword>
<accession>A0A0B0NNN0</accession>
<protein>
    <submittedName>
        <fullName evidence="1">Uncharacterized protein</fullName>
    </submittedName>
</protein>
<organism evidence="1 2">
    <name type="scientific">Gossypium arboreum</name>
    <name type="common">Tree cotton</name>
    <name type="synonym">Gossypium nanking</name>
    <dbReference type="NCBI Taxonomy" id="29729"/>
    <lineage>
        <taxon>Eukaryota</taxon>
        <taxon>Viridiplantae</taxon>
        <taxon>Streptophyta</taxon>
        <taxon>Embryophyta</taxon>
        <taxon>Tracheophyta</taxon>
        <taxon>Spermatophyta</taxon>
        <taxon>Magnoliopsida</taxon>
        <taxon>eudicotyledons</taxon>
        <taxon>Gunneridae</taxon>
        <taxon>Pentapetalae</taxon>
        <taxon>rosids</taxon>
        <taxon>malvids</taxon>
        <taxon>Malvales</taxon>
        <taxon>Malvaceae</taxon>
        <taxon>Malvoideae</taxon>
        <taxon>Gossypium</taxon>
    </lineage>
</organism>
<gene>
    <name evidence="1" type="ORF">F383_19869</name>
</gene>
<sequence length="59" mass="6741">MCLEQEPKKTELDRGKSKVESRRVVDSIRLNTYEILKLPVAQGSSRIIITLSNLILIPF</sequence>
<evidence type="ECO:0000313" key="1">
    <source>
        <dbReference type="EMBL" id="KHG13394.1"/>
    </source>
</evidence>